<dbReference type="EMBL" id="JAGHKP010000001">
    <property type="protein sequence ID" value="MBO9151365.1"/>
    <property type="molecule type" value="Genomic_DNA"/>
</dbReference>
<dbReference type="InterPro" id="IPR013427">
    <property type="entry name" value="Haem-bd_dom_put"/>
</dbReference>
<dbReference type="Gene3D" id="1.25.10.10">
    <property type="entry name" value="Leucine-rich Repeat Variant"/>
    <property type="match status" value="1"/>
</dbReference>
<keyword evidence="7" id="KW-1185">Reference proteome</keyword>
<evidence type="ECO:0000259" key="5">
    <source>
        <dbReference type="PROSITE" id="PS51007"/>
    </source>
</evidence>
<dbReference type="InterPro" id="IPR009056">
    <property type="entry name" value="Cyt_c-like_dom"/>
</dbReference>
<keyword evidence="2 4" id="KW-0479">Metal-binding</keyword>
<protein>
    <submittedName>
        <fullName evidence="6">C-type cytochrome</fullName>
    </submittedName>
</protein>
<dbReference type="PROSITE" id="PS51257">
    <property type="entry name" value="PROKAR_LIPOPROTEIN"/>
    <property type="match status" value="1"/>
</dbReference>
<feature type="domain" description="Cytochrome c" evidence="5">
    <location>
        <begin position="824"/>
        <end position="958"/>
    </location>
</feature>
<dbReference type="Pfam" id="PF23500">
    <property type="entry name" value="DUF7133"/>
    <property type="match status" value="1"/>
</dbReference>
<evidence type="ECO:0000256" key="3">
    <source>
        <dbReference type="ARBA" id="ARBA00023004"/>
    </source>
</evidence>
<dbReference type="PANTHER" id="PTHR33546">
    <property type="entry name" value="LARGE, MULTIFUNCTIONAL SECRETED PROTEIN-RELATED"/>
    <property type="match status" value="1"/>
</dbReference>
<keyword evidence="3 4" id="KW-0408">Iron</keyword>
<comment type="caution">
    <text evidence="6">The sequence shown here is derived from an EMBL/GenBank/DDBJ whole genome shotgun (WGS) entry which is preliminary data.</text>
</comment>
<reference evidence="7" key="1">
    <citation type="submission" date="2021-03" db="EMBL/GenBank/DDBJ databases">
        <title>Assistant Professor.</title>
        <authorList>
            <person name="Huq M.A."/>
        </authorList>
    </citation>
    <scope>NUCLEOTIDE SEQUENCE [LARGE SCALE GENOMIC DNA]</scope>
    <source>
        <strain evidence="7">MAH-28</strain>
    </source>
</reference>
<evidence type="ECO:0000256" key="1">
    <source>
        <dbReference type="ARBA" id="ARBA00022617"/>
    </source>
</evidence>
<dbReference type="SUPFAM" id="SSF48371">
    <property type="entry name" value="ARM repeat"/>
    <property type="match status" value="2"/>
</dbReference>
<evidence type="ECO:0000313" key="7">
    <source>
        <dbReference type="Proteomes" id="UP000679126"/>
    </source>
</evidence>
<accession>A0ABS3Y9K2</accession>
<dbReference type="InterPro" id="IPR036909">
    <property type="entry name" value="Cyt_c-like_dom_sf"/>
</dbReference>
<dbReference type="Proteomes" id="UP000679126">
    <property type="component" value="Unassembled WGS sequence"/>
</dbReference>
<organism evidence="6 7">
    <name type="scientific">Chitinophaga chungangae</name>
    <dbReference type="NCBI Taxonomy" id="2821488"/>
    <lineage>
        <taxon>Bacteria</taxon>
        <taxon>Pseudomonadati</taxon>
        <taxon>Bacteroidota</taxon>
        <taxon>Chitinophagia</taxon>
        <taxon>Chitinophagales</taxon>
        <taxon>Chitinophagaceae</taxon>
        <taxon>Chitinophaga</taxon>
    </lineage>
</organism>
<evidence type="ECO:0000256" key="2">
    <source>
        <dbReference type="ARBA" id="ARBA00022723"/>
    </source>
</evidence>
<dbReference type="PANTHER" id="PTHR33546:SF1">
    <property type="entry name" value="LARGE, MULTIFUNCTIONAL SECRETED PROTEIN"/>
    <property type="match status" value="1"/>
</dbReference>
<dbReference type="InterPro" id="IPR011989">
    <property type="entry name" value="ARM-like"/>
</dbReference>
<sequence>MKTWRYLPLALLFAAACEQPADRGTEIAQSLDLYLPNNLEVTLWAESPMCYNPTNMDVDARGRIWVTEAVDYRNYNNDSATHLHHAAGDRVMILEDTDGDGKSDTSKVFVQDRDLLAPVGIAVIGNKIVVSCSPNLVVYTDENGDDRPDKKEIFLTGFGGLDHDHSLHAVYAGPDGNWYFNTGNAGPHVVKDKSGWTLRSGSIYTGGSPYNTENSGNMKSDDGKVWVGGLALRINPDGTGLKVMGHNFRNAYEVIPDSYGNLWQNDNDDQVVACRTTWLMEGGNAGYFSTDGTRFWQADQRPGQEVFTAHWHQDDPGVMPAGDRSGAGAPTGITVYESDALGKNYLGLLMSADAGRNVIFGYRPALSGSGFDLGKRENFISSIADDKEPYIWNDSARNAKKESWFRPSDVTVGTDGAIYIADWYDPVVGGHQMQDSTGYGRIYRIAPRNKKLTAPKIDLRTTEGQVEALKSPAINVRYQGFALLKSKGAASVQPVKALLNNSNPYIQARAVWLLSQLGPEGKAAAEEVLQHPDVQLRATAYRALRQTGGDVQYYAKKMANDTSAFVRREVAISLRDEPYDIKKPLLLELVKKFDGKDRWYLETLGSCFDGHESEIYPEIVKVFGEGKSASRWSPAMAALAWRLHPPEAVAQLAERAADTALPVNERTAALTALAFINTKPAAAAMVSLAKQNLPGVSETAAYWLSFRQGNDWFALADWNAAGINTAYQRKLAKMKGKKQFLLDEHQPLAERMQRVREMSADSVGGQLLIGMAEDNTLPAELRSVLAEKIFSNPDATIRMQAGKYFKQPGADRQYSIPGMLKLKADIKKGRTVFSTRCASCHKLDGAGSGIGPDLSGIGKKFDNAALFDAIVNPSAGIVFGYESWLVNTSDGASLFGFLVSENERSIVVKDIGGQKHVVDKKKVISRKKQEKSLMPDPVSNHLSEEDIADVVGYLINYSSRFSQHRP</sequence>
<evidence type="ECO:0000256" key="4">
    <source>
        <dbReference type="PROSITE-ProRule" id="PRU00433"/>
    </source>
</evidence>
<keyword evidence="1 4" id="KW-0349">Heme</keyword>
<gene>
    <name evidence="6" type="ORF">J7I43_04040</name>
</gene>
<name>A0ABS3Y9K2_9BACT</name>
<evidence type="ECO:0000313" key="6">
    <source>
        <dbReference type="EMBL" id="MBO9151365.1"/>
    </source>
</evidence>
<dbReference type="InterPro" id="IPR011041">
    <property type="entry name" value="Quinoprot_gluc/sorb_DH_b-prop"/>
</dbReference>
<dbReference type="InterPro" id="IPR013428">
    <property type="entry name" value="Membrane-bound_put_N"/>
</dbReference>
<dbReference type="InterPro" id="IPR055557">
    <property type="entry name" value="DUF7133"/>
</dbReference>
<dbReference type="NCBIfam" id="TIGR02603">
    <property type="entry name" value="CxxCH_TIGR02603"/>
    <property type="match status" value="1"/>
</dbReference>
<dbReference type="SUPFAM" id="SSF50952">
    <property type="entry name" value="Soluble quinoprotein glucose dehydrogenase"/>
    <property type="match status" value="1"/>
</dbReference>
<dbReference type="SUPFAM" id="SSF46626">
    <property type="entry name" value="Cytochrome c"/>
    <property type="match status" value="1"/>
</dbReference>
<dbReference type="NCBIfam" id="TIGR02604">
    <property type="entry name" value="Piru_Ver_Nterm"/>
    <property type="match status" value="1"/>
</dbReference>
<dbReference type="Gene3D" id="1.10.760.10">
    <property type="entry name" value="Cytochrome c-like domain"/>
    <property type="match status" value="1"/>
</dbReference>
<dbReference type="Pfam" id="PF00034">
    <property type="entry name" value="Cytochrom_C"/>
    <property type="match status" value="1"/>
</dbReference>
<dbReference type="InterPro" id="IPR011042">
    <property type="entry name" value="6-blade_b-propeller_TolB-like"/>
</dbReference>
<dbReference type="Pfam" id="PF13646">
    <property type="entry name" value="HEAT_2"/>
    <property type="match status" value="1"/>
</dbReference>
<dbReference type="InterPro" id="IPR016024">
    <property type="entry name" value="ARM-type_fold"/>
</dbReference>
<dbReference type="RefSeq" id="WP_209143510.1">
    <property type="nucleotide sequence ID" value="NZ_JAGHKP010000001.1"/>
</dbReference>
<dbReference type="Gene3D" id="2.120.10.30">
    <property type="entry name" value="TolB, C-terminal domain"/>
    <property type="match status" value="1"/>
</dbReference>
<dbReference type="PROSITE" id="PS51007">
    <property type="entry name" value="CYTC"/>
    <property type="match status" value="1"/>
</dbReference>
<proteinExistence type="predicted"/>